<sequence>MSGQLQIRRLVKSFGGVQAIKGIDLTFAQGELIGLIGPNGSGKTTLLNIIGGYYNATSGDVLLDGQRCDGKSPVQLARAGIGRSFQVTKVFKRLTLMENMLVGALAVPGTSRKAAEERARAVLETLLLTRLADQPASSLSGGQAKLLEFGRIMMLSPRVVLLDEPFGGVHPDLKRFMYDKIREWNASGVTIILVSHDMGSIFGLCRRVVALSYGEIIADGLPEAVKADPAVLEAYLGDNHAA</sequence>
<keyword evidence="2" id="KW-0547">Nucleotide-binding</keyword>
<dbReference type="SUPFAM" id="SSF52540">
    <property type="entry name" value="P-loop containing nucleoside triphosphate hydrolases"/>
    <property type="match status" value="1"/>
</dbReference>
<dbReference type="EMBL" id="JACDXX010000011">
    <property type="protein sequence ID" value="MCB5410955.1"/>
    <property type="molecule type" value="Genomic_DNA"/>
</dbReference>
<dbReference type="InterPro" id="IPR032823">
    <property type="entry name" value="BCA_ABC_TP_C"/>
</dbReference>
<evidence type="ECO:0000256" key="1">
    <source>
        <dbReference type="ARBA" id="ARBA00022448"/>
    </source>
</evidence>
<dbReference type="Pfam" id="PF00005">
    <property type="entry name" value="ABC_tran"/>
    <property type="match status" value="1"/>
</dbReference>
<protein>
    <submittedName>
        <fullName evidence="5">ABC transporter ATP-binding protein</fullName>
    </submittedName>
</protein>
<keyword evidence="1" id="KW-0813">Transport</keyword>
<dbReference type="Gene3D" id="3.40.50.300">
    <property type="entry name" value="P-loop containing nucleotide triphosphate hydrolases"/>
    <property type="match status" value="1"/>
</dbReference>
<keyword evidence="6" id="KW-1185">Reference proteome</keyword>
<dbReference type="PANTHER" id="PTHR45772">
    <property type="entry name" value="CONSERVED COMPONENT OF ABC TRANSPORTER FOR NATURAL AMINO ACIDS-RELATED"/>
    <property type="match status" value="1"/>
</dbReference>
<dbReference type="InterPro" id="IPR027417">
    <property type="entry name" value="P-loop_NTPase"/>
</dbReference>
<gene>
    <name evidence="5" type="ORF">H0485_13205</name>
</gene>
<proteinExistence type="predicted"/>
<dbReference type="PROSITE" id="PS00211">
    <property type="entry name" value="ABC_TRANSPORTER_1"/>
    <property type="match status" value="1"/>
</dbReference>
<dbReference type="GO" id="GO:0005524">
    <property type="term" value="F:ATP binding"/>
    <property type="evidence" value="ECO:0007669"/>
    <property type="project" value="UniProtKB-KW"/>
</dbReference>
<dbReference type="PANTHER" id="PTHR45772:SF7">
    <property type="entry name" value="AMINO ACID ABC TRANSPORTER ATP-BINDING PROTEIN"/>
    <property type="match status" value="1"/>
</dbReference>
<dbReference type="Pfam" id="PF12399">
    <property type="entry name" value="BCA_ABC_TP_C"/>
    <property type="match status" value="1"/>
</dbReference>
<dbReference type="Proteomes" id="UP001198571">
    <property type="component" value="Unassembled WGS sequence"/>
</dbReference>
<evidence type="ECO:0000313" key="6">
    <source>
        <dbReference type="Proteomes" id="UP001198571"/>
    </source>
</evidence>
<keyword evidence="3 5" id="KW-0067">ATP-binding</keyword>
<reference evidence="5 6" key="1">
    <citation type="submission" date="2020-07" db="EMBL/GenBank/DDBJ databases">
        <title>Pseudogemmobacter sp. nov., isolated from poultry manure in Taiwan.</title>
        <authorList>
            <person name="Lin S.-Y."/>
            <person name="Tang Y.-S."/>
            <person name="Young C.-C."/>
        </authorList>
    </citation>
    <scope>NUCLEOTIDE SEQUENCE [LARGE SCALE GENOMIC DNA]</scope>
    <source>
        <strain evidence="5 6">CC-YST710</strain>
    </source>
</reference>
<dbReference type="PROSITE" id="PS50893">
    <property type="entry name" value="ABC_TRANSPORTER_2"/>
    <property type="match status" value="1"/>
</dbReference>
<feature type="domain" description="ABC transporter" evidence="4">
    <location>
        <begin position="5"/>
        <end position="238"/>
    </location>
</feature>
<evidence type="ECO:0000313" key="5">
    <source>
        <dbReference type="EMBL" id="MCB5410955.1"/>
    </source>
</evidence>
<name>A0ABS8CP27_9RHOB</name>
<evidence type="ECO:0000256" key="3">
    <source>
        <dbReference type="ARBA" id="ARBA00022840"/>
    </source>
</evidence>
<dbReference type="InterPro" id="IPR003439">
    <property type="entry name" value="ABC_transporter-like_ATP-bd"/>
</dbReference>
<evidence type="ECO:0000256" key="2">
    <source>
        <dbReference type="ARBA" id="ARBA00022741"/>
    </source>
</evidence>
<accession>A0ABS8CP27</accession>
<dbReference type="RefSeq" id="WP_226936295.1">
    <property type="nucleotide sequence ID" value="NZ_JACDXX010000011.1"/>
</dbReference>
<dbReference type="InterPro" id="IPR003593">
    <property type="entry name" value="AAA+_ATPase"/>
</dbReference>
<comment type="caution">
    <text evidence="5">The sequence shown here is derived from an EMBL/GenBank/DDBJ whole genome shotgun (WGS) entry which is preliminary data.</text>
</comment>
<dbReference type="SMART" id="SM00382">
    <property type="entry name" value="AAA"/>
    <property type="match status" value="1"/>
</dbReference>
<dbReference type="InterPro" id="IPR051120">
    <property type="entry name" value="ABC_AA/LPS_Transport"/>
</dbReference>
<organism evidence="5 6">
    <name type="scientific">Pseudogemmobacter faecipullorum</name>
    <dbReference type="NCBI Taxonomy" id="2755041"/>
    <lineage>
        <taxon>Bacteria</taxon>
        <taxon>Pseudomonadati</taxon>
        <taxon>Pseudomonadota</taxon>
        <taxon>Alphaproteobacteria</taxon>
        <taxon>Rhodobacterales</taxon>
        <taxon>Paracoccaceae</taxon>
        <taxon>Pseudogemmobacter</taxon>
    </lineage>
</organism>
<dbReference type="CDD" id="cd03219">
    <property type="entry name" value="ABC_Mj1267_LivG_branched"/>
    <property type="match status" value="1"/>
</dbReference>
<evidence type="ECO:0000259" key="4">
    <source>
        <dbReference type="PROSITE" id="PS50893"/>
    </source>
</evidence>
<dbReference type="InterPro" id="IPR017871">
    <property type="entry name" value="ABC_transporter-like_CS"/>
</dbReference>